<dbReference type="SMART" id="SM00454">
    <property type="entry name" value="SAM"/>
    <property type="match status" value="1"/>
</dbReference>
<feature type="repeat" description="MBT" evidence="8">
    <location>
        <begin position="417"/>
        <end position="518"/>
    </location>
</feature>
<feature type="region of interest" description="Disordered" evidence="9">
    <location>
        <begin position="519"/>
        <end position="546"/>
    </location>
</feature>
<dbReference type="Gene3D" id="2.30.30.140">
    <property type="match status" value="2"/>
</dbReference>
<accession>A0A182PIC9</accession>
<dbReference type="InterPro" id="IPR021987">
    <property type="entry name" value="SLED"/>
</dbReference>
<keyword evidence="6" id="KW-0804">Transcription</keyword>
<evidence type="ECO:0000256" key="5">
    <source>
        <dbReference type="ARBA" id="ARBA00023015"/>
    </source>
</evidence>
<evidence type="ECO:0000313" key="12">
    <source>
        <dbReference type="Proteomes" id="UP000075885"/>
    </source>
</evidence>
<evidence type="ECO:0000259" key="10">
    <source>
        <dbReference type="SMART" id="SM00454"/>
    </source>
</evidence>
<evidence type="ECO:0000256" key="9">
    <source>
        <dbReference type="SAM" id="MobiDB-lite"/>
    </source>
</evidence>
<evidence type="ECO:0000256" key="2">
    <source>
        <dbReference type="ARBA" id="ARBA00008469"/>
    </source>
</evidence>
<dbReference type="InterPro" id="IPR050548">
    <property type="entry name" value="PcG_chromatin_remod_factors"/>
</dbReference>
<evidence type="ECO:0000256" key="3">
    <source>
        <dbReference type="ARBA" id="ARBA00022491"/>
    </source>
</evidence>
<evidence type="ECO:0000313" key="11">
    <source>
        <dbReference type="EnsemblMetazoa" id="AEPI006691-PA"/>
    </source>
</evidence>
<dbReference type="Proteomes" id="UP000075885">
    <property type="component" value="Unassembled WGS sequence"/>
</dbReference>
<dbReference type="SUPFAM" id="SSF63748">
    <property type="entry name" value="Tudor/PWWP/MBT"/>
    <property type="match status" value="2"/>
</dbReference>
<organism evidence="11 12">
    <name type="scientific">Anopheles epiroticus</name>
    <dbReference type="NCBI Taxonomy" id="199890"/>
    <lineage>
        <taxon>Eukaryota</taxon>
        <taxon>Metazoa</taxon>
        <taxon>Ecdysozoa</taxon>
        <taxon>Arthropoda</taxon>
        <taxon>Hexapoda</taxon>
        <taxon>Insecta</taxon>
        <taxon>Pterygota</taxon>
        <taxon>Neoptera</taxon>
        <taxon>Endopterygota</taxon>
        <taxon>Diptera</taxon>
        <taxon>Nematocera</taxon>
        <taxon>Culicoidea</taxon>
        <taxon>Culicidae</taxon>
        <taxon>Anophelinae</taxon>
        <taxon>Anopheles</taxon>
    </lineage>
</organism>
<feature type="repeat" description="MBT" evidence="8">
    <location>
        <begin position="311"/>
        <end position="409"/>
    </location>
</feature>
<dbReference type="GO" id="GO:0045892">
    <property type="term" value="P:negative regulation of DNA-templated transcription"/>
    <property type="evidence" value="ECO:0007669"/>
    <property type="project" value="TreeGrafter"/>
</dbReference>
<feature type="compositionally biased region" description="Low complexity" evidence="9">
    <location>
        <begin position="38"/>
        <end position="72"/>
    </location>
</feature>
<feature type="compositionally biased region" description="Basic and acidic residues" evidence="9">
    <location>
        <begin position="7"/>
        <end position="19"/>
    </location>
</feature>
<keyword evidence="4" id="KW-0677">Repeat</keyword>
<dbReference type="AlphaFoldDB" id="A0A182PIC9"/>
<dbReference type="InterPro" id="IPR013761">
    <property type="entry name" value="SAM/pointed_sf"/>
</dbReference>
<dbReference type="VEuPathDB" id="VectorBase:AEPI006691"/>
<feature type="compositionally biased region" description="Low complexity" evidence="9">
    <location>
        <begin position="686"/>
        <end position="713"/>
    </location>
</feature>
<feature type="compositionally biased region" description="Low complexity" evidence="9">
    <location>
        <begin position="824"/>
        <end position="878"/>
    </location>
</feature>
<dbReference type="Pfam" id="PF00536">
    <property type="entry name" value="SAM_1"/>
    <property type="match status" value="1"/>
</dbReference>
<dbReference type="PROSITE" id="PS51079">
    <property type="entry name" value="MBT"/>
    <property type="match status" value="2"/>
</dbReference>
<dbReference type="Gene3D" id="1.10.150.50">
    <property type="entry name" value="Transcription Factor, Ets-1"/>
    <property type="match status" value="1"/>
</dbReference>
<dbReference type="GO" id="GO:0003682">
    <property type="term" value="F:chromatin binding"/>
    <property type="evidence" value="ECO:0007669"/>
    <property type="project" value="TreeGrafter"/>
</dbReference>
<feature type="region of interest" description="Disordered" evidence="9">
    <location>
        <begin position="685"/>
        <end position="878"/>
    </location>
</feature>
<feature type="region of interest" description="Disordered" evidence="9">
    <location>
        <begin position="231"/>
        <end position="298"/>
    </location>
</feature>
<proteinExistence type="inferred from homology"/>
<dbReference type="CDD" id="cd09578">
    <property type="entry name" value="SAM_Scm"/>
    <property type="match status" value="1"/>
</dbReference>
<dbReference type="CDD" id="cd20092">
    <property type="entry name" value="MBT_dScm-like_rpt2"/>
    <property type="match status" value="1"/>
</dbReference>
<evidence type="ECO:0000256" key="4">
    <source>
        <dbReference type="ARBA" id="ARBA00022737"/>
    </source>
</evidence>
<feature type="region of interest" description="Disordered" evidence="9">
    <location>
        <begin position="1"/>
        <end position="122"/>
    </location>
</feature>
<protein>
    <recommendedName>
        <fullName evidence="10">SAM domain-containing protein</fullName>
    </recommendedName>
</protein>
<feature type="compositionally biased region" description="Low complexity" evidence="9">
    <location>
        <begin position="779"/>
        <end position="805"/>
    </location>
</feature>
<dbReference type="EnsemblMetazoa" id="AEPI006691-RA">
    <property type="protein sequence ID" value="AEPI006691-PA"/>
    <property type="gene ID" value="AEPI006691"/>
</dbReference>
<evidence type="ECO:0000256" key="8">
    <source>
        <dbReference type="PROSITE-ProRule" id="PRU00459"/>
    </source>
</evidence>
<keyword evidence="5" id="KW-0805">Transcription regulation</keyword>
<dbReference type="PANTHER" id="PTHR12247:SF132">
    <property type="entry name" value="POLYCOMB PROTEIN SCM"/>
    <property type="match status" value="1"/>
</dbReference>
<dbReference type="InterPro" id="IPR038348">
    <property type="entry name" value="SLED_sf"/>
</dbReference>
<dbReference type="STRING" id="199890.A0A182PIC9"/>
<dbReference type="InterPro" id="IPR001660">
    <property type="entry name" value="SAM"/>
</dbReference>
<comment type="similarity">
    <text evidence="2">Belongs to the SCM family.</text>
</comment>
<dbReference type="SMART" id="SM00561">
    <property type="entry name" value="MBT"/>
    <property type="match status" value="2"/>
</dbReference>
<dbReference type="InterPro" id="IPR004092">
    <property type="entry name" value="Mbt"/>
</dbReference>
<evidence type="ECO:0000256" key="6">
    <source>
        <dbReference type="ARBA" id="ARBA00023163"/>
    </source>
</evidence>
<sequence length="1090" mass="114439">MSGAAENSDKNSAEKKVDEEATSSSTEVNSTGTGQGSNGTSSTSTSTANKNNNSNNNEDNSQKSSSVSSSLSKPNVRKRANSSSAEEGERVTTHTAIAKCIKRQSDGGNGSTISSSSGSSGSGIVTIVCKSEDPNLLSSGSKGVPGAQACGWCLEVKSPLNYVLPMQGIKKEFCSEYCIVEYRKQSKRTCIQCGNVVRANAPKPNFCSTFCLKKYQKKRASGLLLSAEDAASNGSNNNNNNNNVSSHNHNNSANSSNANGNGNANGRRSHGGGNLSPGRAGTDRPAQTTSRISPVTTTQTGAFQYESFHVFDWSEYLRETGSVPAPAECFKQALAPPKNEFKIGMKLEALDPRNLTSTCIASVVGVLGSRLRLRLDGGDNKNDFWRLVDSNEIHPIGHCEKSGEMLKPPLGFRLNASSWPTFLAKTLNGAVMAPDDIFVPEPPTPKCNLFQVGQKLEAVDKKNPQLICCATVNEVKEDQIHVTFDGWRGAFDYWCRYDSRDIFPVGWCATSCHPMQPPGQKNKLDGNGHRSKSGRSSLAMVSDSPDTMQPATLVTAHFHSRCRGGPHINSSKLPSMVTAPNHQTLAKLCLQEVLAASHDHSLLSPLLFGLEGDVHIVTAAGKNFTVKIPAYIKQKGNAGVSEFLEMLCTSCQACPRLITLEPGPEQCEDCSRMQPLKRSIKTEPLATAAASPPPTAASSPKASATGRSSSSGGHELRSAKESTKERDTQLRSPSPKRRTVTSGSEQRGTGPNVEERSRSPISSGGTSTVTTKKERIEPSSATTSTGSISTVSSATTSTATATVTTKMSHGSRSAKQESPAENQPISSSTTATTVSTPSPMSQHKSSTSATTPMSQPAAAASQPSVSTTGSKSQQTSTTGTATIKVEMQTGHIAGDGPTAQATAAVAATSALSVPAGAAAVPYHPAPVVSPLVPGACTLGPPAVAMTSVPGSLIPVVASTSSNPPYPTMANAAPTGPHACASAAGLGMGGYFATAPTGLMPTVPSFVPATPQMPRGQTTDWTIEDVIQFIAVQDPSLAIHADLFRKHEIDGKALLLLNSDMMMKYMGLKLGPALKICNLVSRVKGRRHTLC</sequence>
<evidence type="ECO:0000256" key="1">
    <source>
        <dbReference type="ARBA" id="ARBA00004123"/>
    </source>
</evidence>
<dbReference type="GO" id="GO:0042393">
    <property type="term" value="F:histone binding"/>
    <property type="evidence" value="ECO:0007669"/>
    <property type="project" value="TreeGrafter"/>
</dbReference>
<feature type="compositionally biased region" description="Polar residues" evidence="9">
    <location>
        <begin position="285"/>
        <end position="298"/>
    </location>
</feature>
<name>A0A182PIC9_9DIPT</name>
<feature type="compositionally biased region" description="Low complexity" evidence="9">
    <location>
        <begin position="231"/>
        <end position="266"/>
    </location>
</feature>
<reference evidence="11" key="2">
    <citation type="submission" date="2020-05" db="UniProtKB">
        <authorList>
            <consortium name="EnsemblMetazoa"/>
        </authorList>
    </citation>
    <scope>IDENTIFICATION</scope>
    <source>
        <strain evidence="11">Epiroticus2</strain>
    </source>
</reference>
<feature type="compositionally biased region" description="Low complexity" evidence="9">
    <location>
        <begin position="111"/>
        <end position="122"/>
    </location>
</feature>
<evidence type="ECO:0000256" key="7">
    <source>
        <dbReference type="ARBA" id="ARBA00023242"/>
    </source>
</evidence>
<keyword evidence="12" id="KW-1185">Reference proteome</keyword>
<dbReference type="GO" id="GO:0005634">
    <property type="term" value="C:nucleus"/>
    <property type="evidence" value="ECO:0007669"/>
    <property type="project" value="UniProtKB-SubCell"/>
</dbReference>
<dbReference type="Pfam" id="PF02820">
    <property type="entry name" value="MBT"/>
    <property type="match status" value="2"/>
</dbReference>
<dbReference type="InterPro" id="IPR047531">
    <property type="entry name" value="SAM_Scm-like"/>
</dbReference>
<dbReference type="PANTHER" id="PTHR12247">
    <property type="entry name" value="POLYCOMB GROUP PROTEIN"/>
    <property type="match status" value="1"/>
</dbReference>
<feature type="domain" description="SAM" evidence="10">
    <location>
        <begin position="1017"/>
        <end position="1085"/>
    </location>
</feature>
<dbReference type="Pfam" id="PF12140">
    <property type="entry name" value="SLED"/>
    <property type="match status" value="1"/>
</dbReference>
<dbReference type="Gene3D" id="3.90.1150.190">
    <property type="entry name" value="SLED domain"/>
    <property type="match status" value="1"/>
</dbReference>
<comment type="subcellular location">
    <subcellularLocation>
        <location evidence="1">Nucleus</location>
    </subcellularLocation>
</comment>
<feature type="compositionally biased region" description="Polar residues" evidence="9">
    <location>
        <begin position="740"/>
        <end position="749"/>
    </location>
</feature>
<dbReference type="FunFam" id="2.30.30.140:FF:000016">
    <property type="entry name" value="polycomb protein SCMH1 isoform X1"/>
    <property type="match status" value="1"/>
</dbReference>
<reference evidence="12" key="1">
    <citation type="submission" date="2013-03" db="EMBL/GenBank/DDBJ databases">
        <title>The Genome Sequence of Anopheles epiroticus epiroticus2.</title>
        <authorList>
            <consortium name="The Broad Institute Genomics Platform"/>
            <person name="Neafsey D.E."/>
            <person name="Howell P."/>
            <person name="Walker B."/>
            <person name="Young S.K."/>
            <person name="Zeng Q."/>
            <person name="Gargeya S."/>
            <person name="Fitzgerald M."/>
            <person name="Haas B."/>
            <person name="Abouelleil A."/>
            <person name="Allen A.W."/>
            <person name="Alvarado L."/>
            <person name="Arachchi H.M."/>
            <person name="Berlin A.M."/>
            <person name="Chapman S.B."/>
            <person name="Gainer-Dewar J."/>
            <person name="Goldberg J."/>
            <person name="Griggs A."/>
            <person name="Gujja S."/>
            <person name="Hansen M."/>
            <person name="Howarth C."/>
            <person name="Imamovic A."/>
            <person name="Ireland A."/>
            <person name="Larimer J."/>
            <person name="McCowan C."/>
            <person name="Murphy C."/>
            <person name="Pearson M."/>
            <person name="Poon T.W."/>
            <person name="Priest M."/>
            <person name="Roberts A."/>
            <person name="Saif S."/>
            <person name="Shea T."/>
            <person name="Sisk P."/>
            <person name="Sykes S."/>
            <person name="Wortman J."/>
            <person name="Nusbaum C."/>
            <person name="Birren B."/>
        </authorList>
    </citation>
    <scope>NUCLEOTIDE SEQUENCE [LARGE SCALE GENOMIC DNA]</scope>
    <source>
        <strain evidence="12">Epiroticus2</strain>
    </source>
</reference>
<dbReference type="SUPFAM" id="SSF47769">
    <property type="entry name" value="SAM/Pointed domain"/>
    <property type="match status" value="1"/>
</dbReference>
<feature type="compositionally biased region" description="Basic and acidic residues" evidence="9">
    <location>
        <begin position="714"/>
        <end position="729"/>
    </location>
</feature>
<keyword evidence="7" id="KW-0539">Nucleus</keyword>
<keyword evidence="3" id="KW-0678">Repressor</keyword>